<sequence>MSAPSKLIALFILTVLCTLPISYGMVVDDPLIVVNSEKVDKSYAELLMDKYYTKRTIEVNSDNEIVVNENIIYNVPAIDEFEINDGKGNLLVEFTKSGETVTYKNFEYEEEIESDDEGDEVTFMGKTYRVLEYESGKIVLGNTIEDFETSDEFNYEGYTIKVVASNSDGEIMVSVYKGNDRVDNLKMYPDDSCMISGSSLSLYYDEYLTSGDTPYFFFELSDSLELEDGESFEDNGEFDVEIDGKKITLDYDSPKSLSKNFELLNYNVELTDVSSEDLTVFFTVTQTESYEYDMDEGTKYFGNNIFAVKLDNDEENDWDDELYLYKNNKKYDKIVDYQGSVQLVDQDELLSASSDLILIGGPVSNKVTESIQNSLSVEVTNDYPGEGKGVIQTITNPNNGNSKILVLAGSDRDGTKACVLALNQGLYSGSGNLVVKLTGDDSVSAI</sequence>
<dbReference type="GeneID" id="36102432"/>
<evidence type="ECO:0000313" key="5">
    <source>
        <dbReference type="Proteomes" id="UP000239462"/>
    </source>
</evidence>
<dbReference type="AlphaFoldDB" id="A0A2L1CBK8"/>
<dbReference type="RefSeq" id="WP_104838182.1">
    <property type="nucleotide sequence ID" value="NZ_CP026606.1"/>
</dbReference>
<dbReference type="EMBL" id="JACHED010000001">
    <property type="protein sequence ID" value="MBB6496762.1"/>
    <property type="molecule type" value="Genomic_DNA"/>
</dbReference>
<dbReference type="NCBIfam" id="TIGR01564">
    <property type="entry name" value="S_layer_MJ"/>
    <property type="match status" value="1"/>
</dbReference>
<dbReference type="EMBL" id="JACDUO010000001">
    <property type="protein sequence ID" value="MBA2863233.1"/>
    <property type="molecule type" value="Genomic_DNA"/>
</dbReference>
<dbReference type="InterPro" id="IPR022651">
    <property type="entry name" value="S_layer_C"/>
</dbReference>
<dbReference type="Proteomes" id="UP000567099">
    <property type="component" value="Unassembled WGS sequence"/>
</dbReference>
<organism evidence="2 5">
    <name type="scientific">Methanococcus maripaludis</name>
    <name type="common">Methanococcus deltae</name>
    <dbReference type="NCBI Taxonomy" id="39152"/>
    <lineage>
        <taxon>Archaea</taxon>
        <taxon>Methanobacteriati</taxon>
        <taxon>Methanobacteriota</taxon>
        <taxon>Methanomada group</taxon>
        <taxon>Methanococci</taxon>
        <taxon>Methanococcales</taxon>
        <taxon>Methanococcaceae</taxon>
        <taxon>Methanococcus</taxon>
    </lineage>
</organism>
<name>A0A2L1CBK8_METMI</name>
<evidence type="ECO:0000259" key="1">
    <source>
        <dbReference type="Pfam" id="PF05124"/>
    </source>
</evidence>
<reference evidence="3 6" key="3">
    <citation type="submission" date="2020-07" db="EMBL/GenBank/DDBJ databases">
        <title>Genomic Encyclopedia of Type Strains, Phase IV (KMG-V): Genome sequencing to study the core and pangenomes of soil and plant-associated prokaryotes.</title>
        <authorList>
            <person name="Whitman W."/>
        </authorList>
    </citation>
    <scope>NUCLEOTIDE SEQUENCE [LARGE SCALE GENOMIC DNA]</scope>
    <source>
        <strain evidence="3 6">C13</strain>
        <strain evidence="4 7">D1</strain>
    </source>
</reference>
<evidence type="ECO:0000313" key="2">
    <source>
        <dbReference type="EMBL" id="AVB76724.1"/>
    </source>
</evidence>
<evidence type="ECO:0000313" key="3">
    <source>
        <dbReference type="EMBL" id="MBA2863233.1"/>
    </source>
</evidence>
<evidence type="ECO:0000313" key="7">
    <source>
        <dbReference type="Proteomes" id="UP000590564"/>
    </source>
</evidence>
<reference evidence="5" key="1">
    <citation type="journal article" date="2018" name="Genome Announc.">
        <title>Complete Genome Sequence of the Methanococcus maripaludis Type Strain JJ (DSM 2067), a Model for Selenoprotein Synthesis in Archaea.</title>
        <authorList>
            <person name="Poehlein A."/>
            <person name="Heym D."/>
            <person name="Quitzke V."/>
            <person name="Fersch J."/>
            <person name="Daniel R."/>
            <person name="Rother M."/>
        </authorList>
    </citation>
    <scope>NUCLEOTIDE SEQUENCE [LARGE SCALE GENOMIC DNA]</scope>
    <source>
        <strain evidence="5">DSM 2067</strain>
    </source>
</reference>
<evidence type="ECO:0000313" key="6">
    <source>
        <dbReference type="Proteomes" id="UP000567099"/>
    </source>
</evidence>
<dbReference type="InterPro" id="IPR006454">
    <property type="entry name" value="S_layer_MJ"/>
</dbReference>
<dbReference type="Proteomes" id="UP000590564">
    <property type="component" value="Unassembled WGS sequence"/>
</dbReference>
<reference evidence="2" key="2">
    <citation type="submission" date="2018-02" db="EMBL/GenBank/DDBJ databases">
        <title>Complete genome sequence of the Methanococcus maripaludis type strain JJ (DSM 2067), a model for selenoprotein synthesis in Archaea.</title>
        <authorList>
            <person name="Poehlein A."/>
            <person name="Heym D."/>
            <person name="Quitzke V."/>
            <person name="Fersch J."/>
            <person name="Daniel R."/>
            <person name="Rother M."/>
        </authorList>
    </citation>
    <scope>NUCLEOTIDE SEQUENCE [LARGE SCALE GENOMIC DNA]</scope>
    <source>
        <strain evidence="2">DSM 2067</strain>
    </source>
</reference>
<accession>A0A2L1CBK8</accession>
<evidence type="ECO:0000313" key="4">
    <source>
        <dbReference type="EMBL" id="MBB6496762.1"/>
    </source>
</evidence>
<feature type="domain" description="S-layer protein outer" evidence="1">
    <location>
        <begin position="336"/>
        <end position="422"/>
    </location>
</feature>
<gene>
    <name evidence="3" type="ORF">HNP94_000233</name>
    <name evidence="4" type="ORF">HNP96_000783</name>
    <name evidence="2" type="ORF">MMJJ_13450</name>
</gene>
<proteinExistence type="predicted"/>
<dbReference type="Pfam" id="PF05124">
    <property type="entry name" value="S_layer_C"/>
    <property type="match status" value="1"/>
</dbReference>
<dbReference type="KEGG" id="mmad:MMJJ_13450"/>
<dbReference type="Proteomes" id="UP000239462">
    <property type="component" value="Chromosome"/>
</dbReference>
<protein>
    <recommendedName>
        <fullName evidence="1">S-layer protein outer domain-containing protein</fullName>
    </recommendedName>
</protein>
<dbReference type="EMBL" id="CP026606">
    <property type="protein sequence ID" value="AVB76724.1"/>
    <property type="molecule type" value="Genomic_DNA"/>
</dbReference>